<feature type="transmembrane region" description="Helical" evidence="1">
    <location>
        <begin position="12"/>
        <end position="30"/>
    </location>
</feature>
<keyword evidence="1" id="KW-0472">Membrane</keyword>
<keyword evidence="1" id="KW-1133">Transmembrane helix</keyword>
<sequence>MSNKTIFKIAFVPIWLLFILFAIQYIFGLISEPDSIKVAIGVVLLSCLILITLLIFKKIYFNHE</sequence>
<dbReference type="Proteomes" id="UP000275348">
    <property type="component" value="Unassembled WGS sequence"/>
</dbReference>
<proteinExistence type="predicted"/>
<comment type="caution">
    <text evidence="2">The sequence shown here is derived from an EMBL/GenBank/DDBJ whole genome shotgun (WGS) entry which is preliminary data.</text>
</comment>
<evidence type="ECO:0000313" key="2">
    <source>
        <dbReference type="EMBL" id="RLZ10685.1"/>
    </source>
</evidence>
<evidence type="ECO:0000256" key="1">
    <source>
        <dbReference type="SAM" id="Phobius"/>
    </source>
</evidence>
<accession>A0A3L9MCB1</accession>
<keyword evidence="3" id="KW-1185">Reference proteome</keyword>
<organism evidence="2 3">
    <name type="scientific">Faecalibacter macacae</name>
    <dbReference type="NCBI Taxonomy" id="1859289"/>
    <lineage>
        <taxon>Bacteria</taxon>
        <taxon>Pseudomonadati</taxon>
        <taxon>Bacteroidota</taxon>
        <taxon>Flavobacteriia</taxon>
        <taxon>Flavobacteriales</taxon>
        <taxon>Weeksellaceae</taxon>
        <taxon>Faecalibacter</taxon>
    </lineage>
</organism>
<gene>
    <name evidence="2" type="ORF">EAH69_05950</name>
</gene>
<name>A0A3L9MCB1_9FLAO</name>
<reference evidence="2 3" key="1">
    <citation type="submission" date="2018-10" db="EMBL/GenBank/DDBJ databases">
        <authorList>
            <person name="Chen X."/>
        </authorList>
    </citation>
    <scope>NUCLEOTIDE SEQUENCE [LARGE SCALE GENOMIC DNA]</scope>
    <source>
        <strain evidence="2 3">YIM 102668</strain>
    </source>
</reference>
<dbReference type="EMBL" id="RDOJ01000006">
    <property type="protein sequence ID" value="RLZ10685.1"/>
    <property type="molecule type" value="Genomic_DNA"/>
</dbReference>
<protein>
    <submittedName>
        <fullName evidence="2">Uncharacterized protein</fullName>
    </submittedName>
</protein>
<evidence type="ECO:0000313" key="3">
    <source>
        <dbReference type="Proteomes" id="UP000275348"/>
    </source>
</evidence>
<keyword evidence="1" id="KW-0812">Transmembrane</keyword>
<dbReference type="AlphaFoldDB" id="A0A3L9MCB1"/>
<feature type="transmembrane region" description="Helical" evidence="1">
    <location>
        <begin position="36"/>
        <end position="56"/>
    </location>
</feature>